<dbReference type="EMBL" id="HG994357">
    <property type="protein sequence ID" value="CAF2131627.1"/>
    <property type="molecule type" value="Genomic_DNA"/>
</dbReference>
<proteinExistence type="predicted"/>
<dbReference type="Gramene" id="CDY29838">
    <property type="protein sequence ID" value="CDY29838"/>
    <property type="gene ID" value="GSBRNA2T00044273001"/>
</dbReference>
<reference evidence="1" key="3">
    <citation type="submission" date="2021-01" db="EMBL/GenBank/DDBJ databases">
        <authorList>
            <consortium name="Genoscope - CEA"/>
            <person name="William W."/>
        </authorList>
    </citation>
    <scope>NUCLEOTIDE SEQUENCE</scope>
</reference>
<name>A0A078GZ22_BRANA</name>
<sequence length="59" mass="6338">MVAETGMVMVGVLGLWARFVRKPLLEFTGEIIKVASEVVSRMCGRDTDTASPNSSPPIS</sequence>
<evidence type="ECO:0000313" key="2">
    <source>
        <dbReference type="EMBL" id="CDY29838.1"/>
    </source>
</evidence>
<dbReference type="Proteomes" id="UP001295469">
    <property type="component" value="Chromosome A03"/>
</dbReference>
<keyword evidence="3" id="KW-1185">Reference proteome</keyword>
<dbReference type="AlphaFoldDB" id="A0A078GZ22"/>
<organism evidence="2 3">
    <name type="scientific">Brassica napus</name>
    <name type="common">Rape</name>
    <dbReference type="NCBI Taxonomy" id="3708"/>
    <lineage>
        <taxon>Eukaryota</taxon>
        <taxon>Viridiplantae</taxon>
        <taxon>Streptophyta</taxon>
        <taxon>Embryophyta</taxon>
        <taxon>Tracheophyta</taxon>
        <taxon>Spermatophyta</taxon>
        <taxon>Magnoliopsida</taxon>
        <taxon>eudicotyledons</taxon>
        <taxon>Gunneridae</taxon>
        <taxon>Pentapetalae</taxon>
        <taxon>rosids</taxon>
        <taxon>malvids</taxon>
        <taxon>Brassicales</taxon>
        <taxon>Brassicaceae</taxon>
        <taxon>Brassiceae</taxon>
        <taxon>Brassica</taxon>
    </lineage>
</organism>
<evidence type="ECO:0000313" key="1">
    <source>
        <dbReference type="EMBL" id="CAF2131627.1"/>
    </source>
</evidence>
<gene>
    <name evidence="2" type="primary">BnaA03g48590D</name>
    <name evidence="1" type="ORF">DARMORV10_A03P57270.1</name>
    <name evidence="2" type="ORF">GSBRNA2T00044273001</name>
</gene>
<dbReference type="PaxDb" id="3708-A0A078GZ22"/>
<accession>A0A078GZ22</accession>
<reference evidence="2 3" key="1">
    <citation type="journal article" date="2014" name="Science">
        <title>Plant genetics. Early allopolyploid evolution in the post-Neolithic Brassica napus oilseed genome.</title>
        <authorList>
            <person name="Chalhoub B."/>
            <person name="Denoeud F."/>
            <person name="Liu S."/>
            <person name="Parkin I.A."/>
            <person name="Tang H."/>
            <person name="Wang X."/>
            <person name="Chiquet J."/>
            <person name="Belcram H."/>
            <person name="Tong C."/>
            <person name="Samans B."/>
            <person name="Correa M."/>
            <person name="Da Silva C."/>
            <person name="Just J."/>
            <person name="Falentin C."/>
            <person name="Koh C.S."/>
            <person name="Le Clainche I."/>
            <person name="Bernard M."/>
            <person name="Bento P."/>
            <person name="Noel B."/>
            <person name="Labadie K."/>
            <person name="Alberti A."/>
            <person name="Charles M."/>
            <person name="Arnaud D."/>
            <person name="Guo H."/>
            <person name="Daviaud C."/>
            <person name="Alamery S."/>
            <person name="Jabbari K."/>
            <person name="Zhao M."/>
            <person name="Edger P.P."/>
            <person name="Chelaifa H."/>
            <person name="Tack D."/>
            <person name="Lassalle G."/>
            <person name="Mestiri I."/>
            <person name="Schnel N."/>
            <person name="Le Paslier M.C."/>
            <person name="Fan G."/>
            <person name="Renault V."/>
            <person name="Bayer P.E."/>
            <person name="Golicz A.A."/>
            <person name="Manoli S."/>
            <person name="Lee T.H."/>
            <person name="Thi V.H."/>
            <person name="Chalabi S."/>
            <person name="Hu Q."/>
            <person name="Fan C."/>
            <person name="Tollenaere R."/>
            <person name="Lu Y."/>
            <person name="Battail C."/>
            <person name="Shen J."/>
            <person name="Sidebottom C.H."/>
            <person name="Wang X."/>
            <person name="Canaguier A."/>
            <person name="Chauveau A."/>
            <person name="Berard A."/>
            <person name="Deniot G."/>
            <person name="Guan M."/>
            <person name="Liu Z."/>
            <person name="Sun F."/>
            <person name="Lim Y.P."/>
            <person name="Lyons E."/>
            <person name="Town C.D."/>
            <person name="Bancroft I."/>
            <person name="Wang X."/>
            <person name="Meng J."/>
            <person name="Ma J."/>
            <person name="Pires J.C."/>
            <person name="King G.J."/>
            <person name="Brunel D."/>
            <person name="Delourme R."/>
            <person name="Renard M."/>
            <person name="Aury J.M."/>
            <person name="Adams K.L."/>
            <person name="Batley J."/>
            <person name="Snowdon R.J."/>
            <person name="Tost J."/>
            <person name="Edwards D."/>
            <person name="Zhou Y."/>
            <person name="Hua W."/>
            <person name="Sharpe A.G."/>
            <person name="Paterson A.H."/>
            <person name="Guan C."/>
            <person name="Wincker P."/>
        </authorList>
    </citation>
    <scope>NUCLEOTIDE SEQUENCE [LARGE SCALE GENOMIC DNA]</scope>
    <source>
        <strain evidence="3">cv. Darmor-bzh</strain>
    </source>
</reference>
<evidence type="ECO:0000313" key="3">
    <source>
        <dbReference type="Proteomes" id="UP000028999"/>
    </source>
</evidence>
<reference evidence="2" key="2">
    <citation type="submission" date="2014-06" db="EMBL/GenBank/DDBJ databases">
        <authorList>
            <person name="Genoscope - CEA"/>
        </authorList>
    </citation>
    <scope>NUCLEOTIDE SEQUENCE</scope>
</reference>
<dbReference type="EMBL" id="LK032245">
    <property type="protein sequence ID" value="CDY29838.1"/>
    <property type="molecule type" value="Genomic_DNA"/>
</dbReference>
<dbReference type="Proteomes" id="UP000028999">
    <property type="component" value="Unassembled WGS sequence"/>
</dbReference>
<protein>
    <submittedName>
        <fullName evidence="1">(rape) hypothetical protein</fullName>
    </submittedName>
    <submittedName>
        <fullName evidence="2">BnaA03g48590D protein</fullName>
    </submittedName>
</protein>